<reference evidence="1" key="1">
    <citation type="journal article" date="2010" name="Curr. Microbiol.">
        <title>Cloning and nucleotide sequences of carbazole degradation genes from marine bacterium Neptuniibacter sp. strain CAR-SF.</title>
        <authorList>
            <person name="Nagashima H."/>
            <person name="Zulkharnain A.B."/>
            <person name="Maeda R."/>
            <person name="Fuse H."/>
            <person name="Iwata K."/>
            <person name="Omori T."/>
        </authorList>
    </citation>
    <scope>NUCLEOTIDE SEQUENCE</scope>
    <source>
        <strain evidence="1">CAR-SF</strain>
    </source>
</reference>
<dbReference type="EMBL" id="AB365208">
    <property type="protein sequence ID" value="BAG30830.1"/>
    <property type="molecule type" value="Genomic_DNA"/>
</dbReference>
<name>B2DD15_9GAMM</name>
<protein>
    <submittedName>
        <fullName evidence="1">Uncharacterized protein</fullName>
    </submittedName>
</protein>
<organism evidence="1">
    <name type="scientific">Neptuniibacter sp. CAR-SF</name>
    <dbReference type="NCBI Taxonomy" id="197651"/>
    <lineage>
        <taxon>Bacteria</taxon>
        <taxon>Pseudomonadati</taxon>
        <taxon>Pseudomonadota</taxon>
        <taxon>Gammaproteobacteria</taxon>
        <taxon>Oceanospirillales</taxon>
        <taxon>Oceanospirillaceae</taxon>
        <taxon>Neptuniibacter</taxon>
    </lineage>
</organism>
<dbReference type="AlphaFoldDB" id="B2DD15"/>
<proteinExistence type="predicted"/>
<accession>B2DD15</accession>
<sequence>MSEQWYEVADVENFPEDSILRFERKNGPPIAIYRVDDEFFRYVTAYNCRGKCEARVWLTWFDTVIDFTELTRTTRLFLMGIRIFNLFSDCFTVSYLRLTNN</sequence>
<evidence type="ECO:0000313" key="1">
    <source>
        <dbReference type="EMBL" id="BAG30830.1"/>
    </source>
</evidence>